<name>A0AAD8Y5S2_9STRA</name>
<sequence length="127" mass="13328">MSEQTFAHGDGVCGCNCTDGDIGCGGCLCVTCCPCFALCNAANEAKLNNGTLYCVMTACGFGCCALMILGQDVEEKRGLKEHSGCWHCMHSCFDGCTCHACRVVNECKVYAKDGAVNAAPTGTEMTR</sequence>
<comment type="caution">
    <text evidence="1">The sequence shown here is derived from an EMBL/GenBank/DDBJ whole genome shotgun (WGS) entry which is preliminary data.</text>
</comment>
<gene>
    <name evidence="1" type="ORF">QTG54_010095</name>
</gene>
<evidence type="ECO:0000313" key="1">
    <source>
        <dbReference type="EMBL" id="KAK1739552.1"/>
    </source>
</evidence>
<organism evidence="1 2">
    <name type="scientific">Skeletonema marinoi</name>
    <dbReference type="NCBI Taxonomy" id="267567"/>
    <lineage>
        <taxon>Eukaryota</taxon>
        <taxon>Sar</taxon>
        <taxon>Stramenopiles</taxon>
        <taxon>Ochrophyta</taxon>
        <taxon>Bacillariophyta</taxon>
        <taxon>Coscinodiscophyceae</taxon>
        <taxon>Thalassiosirophycidae</taxon>
        <taxon>Thalassiosirales</taxon>
        <taxon>Skeletonemataceae</taxon>
        <taxon>Skeletonema</taxon>
        <taxon>Skeletonema marinoi-dohrnii complex</taxon>
    </lineage>
</organism>
<evidence type="ECO:0000313" key="2">
    <source>
        <dbReference type="Proteomes" id="UP001224775"/>
    </source>
</evidence>
<dbReference type="Proteomes" id="UP001224775">
    <property type="component" value="Unassembled WGS sequence"/>
</dbReference>
<protein>
    <submittedName>
        <fullName evidence="1">Uncharacterized protein</fullName>
    </submittedName>
</protein>
<dbReference type="AlphaFoldDB" id="A0AAD8Y5S2"/>
<accession>A0AAD8Y5S2</accession>
<keyword evidence="2" id="KW-1185">Reference proteome</keyword>
<proteinExistence type="predicted"/>
<reference evidence="1" key="1">
    <citation type="submission" date="2023-06" db="EMBL/GenBank/DDBJ databases">
        <title>Survivors Of The Sea: Transcriptome response of Skeletonema marinoi to long-term dormancy.</title>
        <authorList>
            <person name="Pinder M.I.M."/>
            <person name="Kourtchenko O."/>
            <person name="Robertson E.K."/>
            <person name="Larsson T."/>
            <person name="Maumus F."/>
            <person name="Osuna-Cruz C.M."/>
            <person name="Vancaester E."/>
            <person name="Stenow R."/>
            <person name="Vandepoele K."/>
            <person name="Ploug H."/>
            <person name="Bruchert V."/>
            <person name="Godhe A."/>
            <person name="Topel M."/>
        </authorList>
    </citation>
    <scope>NUCLEOTIDE SEQUENCE</scope>
    <source>
        <strain evidence="1">R05AC</strain>
    </source>
</reference>
<dbReference type="EMBL" id="JATAAI010000018">
    <property type="protein sequence ID" value="KAK1739552.1"/>
    <property type="molecule type" value="Genomic_DNA"/>
</dbReference>